<feature type="region of interest" description="Disordered" evidence="1">
    <location>
        <begin position="103"/>
        <end position="127"/>
    </location>
</feature>
<name>A0AAE0F253_9CHLO</name>
<proteinExistence type="predicted"/>
<accession>A0AAE0F253</accession>
<dbReference type="AlphaFoldDB" id="A0AAE0F253"/>
<feature type="region of interest" description="Disordered" evidence="1">
    <location>
        <begin position="52"/>
        <end position="88"/>
    </location>
</feature>
<dbReference type="EMBL" id="LGRX02027469">
    <property type="protein sequence ID" value="KAK3249291.1"/>
    <property type="molecule type" value="Genomic_DNA"/>
</dbReference>
<dbReference type="Proteomes" id="UP001190700">
    <property type="component" value="Unassembled WGS sequence"/>
</dbReference>
<feature type="compositionally biased region" description="Polar residues" evidence="1">
    <location>
        <begin position="107"/>
        <end position="117"/>
    </location>
</feature>
<reference evidence="2 3" key="1">
    <citation type="journal article" date="2015" name="Genome Biol. Evol.">
        <title>Comparative Genomics of a Bacterivorous Green Alga Reveals Evolutionary Causalities and Consequences of Phago-Mixotrophic Mode of Nutrition.</title>
        <authorList>
            <person name="Burns J.A."/>
            <person name="Paasch A."/>
            <person name="Narechania A."/>
            <person name="Kim E."/>
        </authorList>
    </citation>
    <scope>NUCLEOTIDE SEQUENCE [LARGE SCALE GENOMIC DNA]</scope>
    <source>
        <strain evidence="2 3">PLY_AMNH</strain>
    </source>
</reference>
<gene>
    <name evidence="2" type="ORF">CYMTET_41281</name>
</gene>
<keyword evidence="3" id="KW-1185">Reference proteome</keyword>
<feature type="compositionally biased region" description="Basic and acidic residues" evidence="1">
    <location>
        <begin position="69"/>
        <end position="80"/>
    </location>
</feature>
<organism evidence="2 3">
    <name type="scientific">Cymbomonas tetramitiformis</name>
    <dbReference type="NCBI Taxonomy" id="36881"/>
    <lineage>
        <taxon>Eukaryota</taxon>
        <taxon>Viridiplantae</taxon>
        <taxon>Chlorophyta</taxon>
        <taxon>Pyramimonadophyceae</taxon>
        <taxon>Pyramimonadales</taxon>
        <taxon>Pyramimonadaceae</taxon>
        <taxon>Cymbomonas</taxon>
    </lineage>
</organism>
<evidence type="ECO:0000313" key="3">
    <source>
        <dbReference type="Proteomes" id="UP001190700"/>
    </source>
</evidence>
<evidence type="ECO:0000313" key="2">
    <source>
        <dbReference type="EMBL" id="KAK3249291.1"/>
    </source>
</evidence>
<sequence>MPHLMQCTRACAYVGLRPTDISFVRSTSLRQAQCRTALDTFAPNTEPLCTRHARAPQSAAQRSTCSRPAESRSARSRPAESRSALGTLVPNLGPLCTRHARARQTAALRSTRSQPAENRSALDNPWQSLRQRCKGRNNAGCELAERTAALQVHLAASAFPCQVHDTNEDASEADAPHALEHVPEARHTRLNMCPRRMRHMRLNMCPRRATRALTCARGASHALEHVPEARHTRLNMCPRRMRHTRLNMCPRRATRA</sequence>
<evidence type="ECO:0000256" key="1">
    <source>
        <dbReference type="SAM" id="MobiDB-lite"/>
    </source>
</evidence>
<protein>
    <submittedName>
        <fullName evidence="2">Uncharacterized protein</fullName>
    </submittedName>
</protein>
<comment type="caution">
    <text evidence="2">The sequence shown here is derived from an EMBL/GenBank/DDBJ whole genome shotgun (WGS) entry which is preliminary data.</text>
</comment>